<evidence type="ECO:0000313" key="2">
    <source>
        <dbReference type="Proteomes" id="UP000299102"/>
    </source>
</evidence>
<dbReference type="Proteomes" id="UP000299102">
    <property type="component" value="Unassembled WGS sequence"/>
</dbReference>
<evidence type="ECO:0000313" key="1">
    <source>
        <dbReference type="EMBL" id="GBP75960.1"/>
    </source>
</evidence>
<protein>
    <submittedName>
        <fullName evidence="1">Uncharacterized protein</fullName>
    </submittedName>
</protein>
<name>A0A4C1YLJ1_EUMVA</name>
<reference evidence="1 2" key="1">
    <citation type="journal article" date="2019" name="Commun. Biol.">
        <title>The bagworm genome reveals a unique fibroin gene that provides high tensile strength.</title>
        <authorList>
            <person name="Kono N."/>
            <person name="Nakamura H."/>
            <person name="Ohtoshi R."/>
            <person name="Tomita M."/>
            <person name="Numata K."/>
            <person name="Arakawa K."/>
        </authorList>
    </citation>
    <scope>NUCLEOTIDE SEQUENCE [LARGE SCALE GENOMIC DNA]</scope>
</reference>
<organism evidence="1 2">
    <name type="scientific">Eumeta variegata</name>
    <name type="common">Bagworm moth</name>
    <name type="synonym">Eumeta japonica</name>
    <dbReference type="NCBI Taxonomy" id="151549"/>
    <lineage>
        <taxon>Eukaryota</taxon>
        <taxon>Metazoa</taxon>
        <taxon>Ecdysozoa</taxon>
        <taxon>Arthropoda</taxon>
        <taxon>Hexapoda</taxon>
        <taxon>Insecta</taxon>
        <taxon>Pterygota</taxon>
        <taxon>Neoptera</taxon>
        <taxon>Endopterygota</taxon>
        <taxon>Lepidoptera</taxon>
        <taxon>Glossata</taxon>
        <taxon>Ditrysia</taxon>
        <taxon>Tineoidea</taxon>
        <taxon>Psychidae</taxon>
        <taxon>Oiketicinae</taxon>
        <taxon>Eumeta</taxon>
    </lineage>
</organism>
<accession>A0A4C1YLJ1</accession>
<gene>
    <name evidence="1" type="ORF">EVAR_54613_1</name>
</gene>
<dbReference type="AlphaFoldDB" id="A0A4C1YLJ1"/>
<keyword evidence="2" id="KW-1185">Reference proteome</keyword>
<sequence>MRWFLDRGCPFHPILETSHSGKSRNGKERNSPFCVMSSLSAATVVSSTTAGVRYVLKFYNKKEEKNAKQVANEIHDIDGANTVLDELLTPGKIINSDFYYQQLMRLKHEIQKKTAGINKQ</sequence>
<comment type="caution">
    <text evidence="1">The sequence shown here is derived from an EMBL/GenBank/DDBJ whole genome shotgun (WGS) entry which is preliminary data.</text>
</comment>
<dbReference type="EMBL" id="BGZK01001269">
    <property type="protein sequence ID" value="GBP75960.1"/>
    <property type="molecule type" value="Genomic_DNA"/>
</dbReference>
<proteinExistence type="predicted"/>